<dbReference type="AlphaFoldDB" id="A0A9X6NG75"/>
<keyword evidence="4" id="KW-0677">Repeat</keyword>
<dbReference type="InterPro" id="IPR036770">
    <property type="entry name" value="Ankyrin_rpt-contain_sf"/>
</dbReference>
<evidence type="ECO:0000256" key="1">
    <source>
        <dbReference type="ARBA" id="ARBA00004141"/>
    </source>
</evidence>
<keyword evidence="5 12" id="KW-1133">Transmembrane helix</keyword>
<dbReference type="PANTHER" id="PTHR10117">
    <property type="entry name" value="TRANSIENT RECEPTOR POTENTIAL CHANNEL"/>
    <property type="match status" value="1"/>
</dbReference>
<keyword evidence="15" id="KW-1185">Reference proteome</keyword>
<feature type="region of interest" description="Disordered" evidence="11">
    <location>
        <begin position="994"/>
        <end position="1049"/>
    </location>
</feature>
<dbReference type="Pfam" id="PF12796">
    <property type="entry name" value="Ank_2"/>
    <property type="match status" value="1"/>
</dbReference>
<evidence type="ECO:0000256" key="8">
    <source>
        <dbReference type="ARBA" id="ARBA00023136"/>
    </source>
</evidence>
<feature type="region of interest" description="Disordered" evidence="11">
    <location>
        <begin position="1"/>
        <end position="73"/>
    </location>
</feature>
<dbReference type="InterPro" id="IPR002110">
    <property type="entry name" value="Ankyrin_rpt"/>
</dbReference>
<dbReference type="OrthoDB" id="2373987at2759"/>
<accession>A0A9X6NG75</accession>
<dbReference type="InterPro" id="IPR005821">
    <property type="entry name" value="Ion_trans_dom"/>
</dbReference>
<feature type="compositionally biased region" description="Polar residues" evidence="11">
    <location>
        <begin position="946"/>
        <end position="967"/>
    </location>
</feature>
<keyword evidence="8 12" id="KW-0472">Membrane</keyword>
<evidence type="ECO:0000256" key="11">
    <source>
        <dbReference type="SAM" id="MobiDB-lite"/>
    </source>
</evidence>
<dbReference type="GO" id="GO:0034703">
    <property type="term" value="C:cation channel complex"/>
    <property type="evidence" value="ECO:0007669"/>
    <property type="project" value="TreeGrafter"/>
</dbReference>
<evidence type="ECO:0000256" key="7">
    <source>
        <dbReference type="ARBA" id="ARBA00023065"/>
    </source>
</evidence>
<dbReference type="PRINTS" id="PR01097">
    <property type="entry name" value="TRNSRECEPTRP"/>
</dbReference>
<dbReference type="InterPro" id="IPR013555">
    <property type="entry name" value="TRP_dom"/>
</dbReference>
<feature type="compositionally biased region" description="Basic and acidic residues" evidence="11">
    <location>
        <begin position="63"/>
        <end position="73"/>
    </location>
</feature>
<dbReference type="PROSITE" id="PS50297">
    <property type="entry name" value="ANK_REP_REGION"/>
    <property type="match status" value="2"/>
</dbReference>
<dbReference type="GO" id="GO:0070679">
    <property type="term" value="F:inositol 1,4,5 trisphosphate binding"/>
    <property type="evidence" value="ECO:0007669"/>
    <property type="project" value="TreeGrafter"/>
</dbReference>
<evidence type="ECO:0000256" key="5">
    <source>
        <dbReference type="ARBA" id="ARBA00022989"/>
    </source>
</evidence>
<dbReference type="SUPFAM" id="SSF48403">
    <property type="entry name" value="Ankyrin repeat"/>
    <property type="match status" value="1"/>
</dbReference>
<dbReference type="InterPro" id="IPR002153">
    <property type="entry name" value="TRPC_channel"/>
</dbReference>
<evidence type="ECO:0000256" key="4">
    <source>
        <dbReference type="ARBA" id="ARBA00022737"/>
    </source>
</evidence>
<gene>
    <name evidence="14" type="ORF">BV898_17805</name>
</gene>
<dbReference type="GO" id="GO:0051480">
    <property type="term" value="P:regulation of cytosolic calcium ion concentration"/>
    <property type="evidence" value="ECO:0007669"/>
    <property type="project" value="TreeGrafter"/>
</dbReference>
<keyword evidence="9" id="KW-0407">Ion channel</keyword>
<feature type="region of interest" description="Disordered" evidence="11">
    <location>
        <begin position="940"/>
        <end position="973"/>
    </location>
</feature>
<dbReference type="Gene3D" id="1.25.40.20">
    <property type="entry name" value="Ankyrin repeat-containing domain"/>
    <property type="match status" value="1"/>
</dbReference>
<dbReference type="PANTHER" id="PTHR10117:SF54">
    <property type="entry name" value="TRANSIENT RECEPTOR POTENTIAL-GAMMA PROTEIN"/>
    <property type="match status" value="1"/>
</dbReference>
<evidence type="ECO:0000256" key="12">
    <source>
        <dbReference type="SAM" id="Phobius"/>
    </source>
</evidence>
<proteinExistence type="predicted"/>
<name>A0A9X6NG75_HYPEX</name>
<dbReference type="Proteomes" id="UP000192578">
    <property type="component" value="Unassembled WGS sequence"/>
</dbReference>
<feature type="transmembrane region" description="Helical" evidence="12">
    <location>
        <begin position="508"/>
        <end position="529"/>
    </location>
</feature>
<feature type="transmembrane region" description="Helical" evidence="12">
    <location>
        <begin position="690"/>
        <end position="711"/>
    </location>
</feature>
<feature type="transmembrane region" description="Helical" evidence="12">
    <location>
        <begin position="390"/>
        <end position="409"/>
    </location>
</feature>
<feature type="compositionally biased region" description="Polar residues" evidence="11">
    <location>
        <begin position="902"/>
        <end position="911"/>
    </location>
</feature>
<feature type="transmembrane region" description="Helical" evidence="12">
    <location>
        <begin position="556"/>
        <end position="577"/>
    </location>
</feature>
<protein>
    <submittedName>
        <fullName evidence="14">Transient receptor potential-gamma protein</fullName>
    </submittedName>
</protein>
<evidence type="ECO:0000256" key="6">
    <source>
        <dbReference type="ARBA" id="ARBA00023043"/>
    </source>
</evidence>
<feature type="compositionally biased region" description="Polar residues" evidence="11">
    <location>
        <begin position="31"/>
        <end position="53"/>
    </location>
</feature>
<dbReference type="GO" id="GO:0015279">
    <property type="term" value="F:store-operated calcium channel activity"/>
    <property type="evidence" value="ECO:0007669"/>
    <property type="project" value="TreeGrafter"/>
</dbReference>
<feature type="region of interest" description="Disordered" evidence="11">
    <location>
        <begin position="851"/>
        <end position="911"/>
    </location>
</feature>
<comment type="caution">
    <text evidence="14">The sequence shown here is derived from an EMBL/GenBank/DDBJ whole genome shotgun (WGS) entry which is preliminary data.</text>
</comment>
<keyword evidence="2" id="KW-0813">Transport</keyword>
<keyword evidence="7" id="KW-0406">Ion transport</keyword>
<reference evidence="15" key="1">
    <citation type="submission" date="2017-01" db="EMBL/GenBank/DDBJ databases">
        <title>Comparative genomics of anhydrobiosis in the tardigrade Hypsibius dujardini.</title>
        <authorList>
            <person name="Yoshida Y."/>
            <person name="Koutsovoulos G."/>
            <person name="Laetsch D."/>
            <person name="Stevens L."/>
            <person name="Kumar S."/>
            <person name="Horikawa D."/>
            <person name="Ishino K."/>
            <person name="Komine S."/>
            <person name="Tomita M."/>
            <person name="Blaxter M."/>
            <person name="Arakawa K."/>
        </authorList>
    </citation>
    <scope>NUCLEOTIDE SEQUENCE [LARGE SCALE GENOMIC DNA]</scope>
    <source>
        <strain evidence="15">Z151</strain>
    </source>
</reference>
<sequence>MRRGGSMDDREDCDPMGRVEAGLGGSDDYDSNINDIMSPQGGSSGSRGNNFIQGNGAGSGMMRQREPQLTEDDKRFLLSVERGDIASVGRMLEGFKQEDADDGTTKLMKLEQEININCTDPLGRTALHIAIENENIDMVECLLKKASDVGDALLHAINEENVEAVELILYHEEQRGKPLDKWHEIRVAAGNYESSSFPPDVTPLMLAAHRDNYEIIKLLLDKGARIPQPHDSRCACNECITSRSTDSLRHSHSRINAYRALASPSLIALSSKDPILTAFQLSWELRGLSNRENEFKQDYIELSKQCEDFATALLDQVRSSDELEIILNHDTGTSGMARVGRRMNLSRLKMAIRCKQKKFVAHPNCQQLLASIFYEGLPGFRRANILVKSLLILCIGLLFPLLSVIYLIAPKSPVGRMMRQPFIKFLCHSASYICFLGLLILASQRIESIVDMTDGQQTGSKSKNERRGPPPTFVEWMIVTWVAGLIWVEVKQLWDVGIYEYLHDMWNFLDFITNSLYIGVIALRFVAFLQVRHEQANGNDAYRLERKRWDAFDPTLISEGLFAAANIFSSLKLVYIFSINPHLGPLQISLGRMVVDIMKFFFFISLVLFSFTCGLNQLMWYYADMRANECLQYQKDNRTEFLSSCDPKYRSFSNLWETLQTLIWAIFGLIDLDHLDLKENHSYTEFVGRLMFGTYSVISIIVLLNMLIAMMSNSYQQISNQSDSEWKFARSKLWMSYFEEGSTLPSPFNIIPSPKSGYYLFRWVYRRFGSCCTSILQRKWSSAKMQKKTSQREAKYQAVVRNLVKRYVTNMQRNQQAEGVNEDDVNEIKQDISAFRYELLEILRMSGMTVSSATKGKGRSSRKQNRQERRLRKGFQIEPSIPEFEMSPSTSMPNLLDDDSPGYSTPSSKSPMNRLRIAKFKFNRAPSTAAKKWDIVLNATKKKNQQRGGTTGDLTGSNSPPNHVNSTSPPPRETKQVVIDIRPNANHNVTFSASHSAPLATQEPIPQSRSSDLAKGLHKPHFRWRGSPTSSTEDTLTVGPPGGPNDSGIASLIYQTRELSPIFTHPLANEVVSSPKPHPPLATTTNASIPPPPQSAHPTAQRADTVLPQPYLSSITML</sequence>
<feature type="repeat" description="ANK" evidence="10">
    <location>
        <begin position="122"/>
        <end position="149"/>
    </location>
</feature>
<dbReference type="Pfam" id="PF08344">
    <property type="entry name" value="TRP_2"/>
    <property type="match status" value="1"/>
</dbReference>
<keyword evidence="14" id="KW-0675">Receptor</keyword>
<dbReference type="Pfam" id="PF00520">
    <property type="entry name" value="Ion_trans"/>
    <property type="match status" value="1"/>
</dbReference>
<evidence type="ECO:0000256" key="2">
    <source>
        <dbReference type="ARBA" id="ARBA00022448"/>
    </source>
</evidence>
<dbReference type="Pfam" id="PF00023">
    <property type="entry name" value="Ank"/>
    <property type="match status" value="1"/>
</dbReference>
<feature type="compositionally biased region" description="Basic and acidic residues" evidence="11">
    <location>
        <begin position="1"/>
        <end position="17"/>
    </location>
</feature>
<dbReference type="SMART" id="SM00248">
    <property type="entry name" value="ANK"/>
    <property type="match status" value="2"/>
</dbReference>
<organism evidence="14 15">
    <name type="scientific">Hypsibius exemplaris</name>
    <name type="common">Freshwater tardigrade</name>
    <dbReference type="NCBI Taxonomy" id="2072580"/>
    <lineage>
        <taxon>Eukaryota</taxon>
        <taxon>Metazoa</taxon>
        <taxon>Ecdysozoa</taxon>
        <taxon>Tardigrada</taxon>
        <taxon>Eutardigrada</taxon>
        <taxon>Parachela</taxon>
        <taxon>Hypsibioidea</taxon>
        <taxon>Hypsibiidae</taxon>
        <taxon>Hypsibius</taxon>
    </lineage>
</organism>
<evidence type="ECO:0000313" key="14">
    <source>
        <dbReference type="EMBL" id="OWA53372.1"/>
    </source>
</evidence>
<dbReference type="EMBL" id="MTYJ01000317">
    <property type="protein sequence ID" value="OWA53372.1"/>
    <property type="molecule type" value="Genomic_DNA"/>
</dbReference>
<evidence type="ECO:0000256" key="3">
    <source>
        <dbReference type="ARBA" id="ARBA00022692"/>
    </source>
</evidence>
<dbReference type="GO" id="GO:0005886">
    <property type="term" value="C:plasma membrane"/>
    <property type="evidence" value="ECO:0007669"/>
    <property type="project" value="TreeGrafter"/>
</dbReference>
<keyword evidence="6 10" id="KW-0040">ANK repeat</keyword>
<evidence type="ECO:0000313" key="15">
    <source>
        <dbReference type="Proteomes" id="UP000192578"/>
    </source>
</evidence>
<evidence type="ECO:0000259" key="13">
    <source>
        <dbReference type="SMART" id="SM01420"/>
    </source>
</evidence>
<keyword evidence="3 12" id="KW-0812">Transmembrane</keyword>
<evidence type="ECO:0000256" key="9">
    <source>
        <dbReference type="ARBA" id="ARBA00023303"/>
    </source>
</evidence>
<feature type="transmembrane region" description="Helical" evidence="12">
    <location>
        <begin position="421"/>
        <end position="442"/>
    </location>
</feature>
<feature type="transmembrane region" description="Helical" evidence="12">
    <location>
        <begin position="597"/>
        <end position="616"/>
    </location>
</feature>
<feature type="compositionally biased region" description="Basic residues" evidence="11">
    <location>
        <begin position="856"/>
        <end position="873"/>
    </location>
</feature>
<comment type="subcellular location">
    <subcellularLocation>
        <location evidence="1">Membrane</location>
        <topology evidence="1">Multi-pass membrane protein</topology>
    </subcellularLocation>
</comment>
<dbReference type="SMART" id="SM01420">
    <property type="entry name" value="TRP_2"/>
    <property type="match status" value="1"/>
</dbReference>
<feature type="region of interest" description="Disordered" evidence="11">
    <location>
        <begin position="1070"/>
        <end position="1107"/>
    </location>
</feature>
<dbReference type="NCBIfam" id="TIGR00870">
    <property type="entry name" value="trp"/>
    <property type="match status" value="1"/>
</dbReference>
<feature type="domain" description="Transient receptor ion channel" evidence="13">
    <location>
        <begin position="234"/>
        <end position="296"/>
    </location>
</feature>
<feature type="repeat" description="ANK" evidence="10">
    <location>
        <begin position="199"/>
        <end position="231"/>
    </location>
</feature>
<evidence type="ECO:0000256" key="10">
    <source>
        <dbReference type="PROSITE-ProRule" id="PRU00023"/>
    </source>
</evidence>
<dbReference type="PROSITE" id="PS50088">
    <property type="entry name" value="ANK_REPEAT"/>
    <property type="match status" value="2"/>
</dbReference>